<organism evidence="6 7">
    <name type="scientific">Massilia violaceinigra</name>
    <dbReference type="NCBI Taxonomy" id="2045208"/>
    <lineage>
        <taxon>Bacteria</taxon>
        <taxon>Pseudomonadati</taxon>
        <taxon>Pseudomonadota</taxon>
        <taxon>Betaproteobacteria</taxon>
        <taxon>Burkholderiales</taxon>
        <taxon>Oxalobacteraceae</taxon>
        <taxon>Telluria group</taxon>
        <taxon>Massilia</taxon>
    </lineage>
</organism>
<dbReference type="InterPro" id="IPR015422">
    <property type="entry name" value="PyrdxlP-dep_Trfase_small"/>
</dbReference>
<comment type="similarity">
    <text evidence="4">Belongs to the class-II pyridoxal-phosphate-dependent aminotransferase family.</text>
</comment>
<dbReference type="GO" id="GO:0030170">
    <property type="term" value="F:pyridoxal phosphate binding"/>
    <property type="evidence" value="ECO:0007669"/>
    <property type="project" value="UniProtKB-UniRule"/>
</dbReference>
<keyword evidence="7" id="KW-1185">Reference proteome</keyword>
<evidence type="ECO:0000259" key="5">
    <source>
        <dbReference type="Pfam" id="PF00155"/>
    </source>
</evidence>
<comment type="catalytic activity">
    <reaction evidence="4">
        <text>glycine + acetyl-CoA = (2S)-2-amino-3-oxobutanoate + CoA</text>
        <dbReference type="Rhea" id="RHEA:20736"/>
        <dbReference type="ChEBI" id="CHEBI:57287"/>
        <dbReference type="ChEBI" id="CHEBI:57288"/>
        <dbReference type="ChEBI" id="CHEBI:57305"/>
        <dbReference type="ChEBI" id="CHEBI:78948"/>
        <dbReference type="EC" id="2.3.1.29"/>
    </reaction>
</comment>
<dbReference type="GO" id="GO:0019518">
    <property type="term" value="P:L-threonine catabolic process to glycine"/>
    <property type="evidence" value="ECO:0007669"/>
    <property type="project" value="UniProtKB-UniRule"/>
</dbReference>
<dbReference type="NCBIfam" id="TIGR01822">
    <property type="entry name" value="2am3keto_CoA"/>
    <property type="match status" value="1"/>
</dbReference>
<dbReference type="Gene3D" id="3.40.640.10">
    <property type="entry name" value="Type I PLP-dependent aspartate aminotransferase-like (Major domain)"/>
    <property type="match status" value="1"/>
</dbReference>
<comment type="function">
    <text evidence="4">Catalyzes the cleavage of 2-amino-3-ketobutyrate to glycine and acetyl-CoA.</text>
</comment>
<evidence type="ECO:0000256" key="3">
    <source>
        <dbReference type="ARBA" id="ARBA00022898"/>
    </source>
</evidence>
<evidence type="ECO:0000256" key="1">
    <source>
        <dbReference type="ARBA" id="ARBA00005029"/>
    </source>
</evidence>
<dbReference type="InterPro" id="IPR015421">
    <property type="entry name" value="PyrdxlP-dep_Trfase_major"/>
</dbReference>
<dbReference type="EMBL" id="CP024608">
    <property type="protein sequence ID" value="ATQ77312.1"/>
    <property type="molecule type" value="Genomic_DNA"/>
</dbReference>
<feature type="binding site" evidence="4">
    <location>
        <position position="140"/>
    </location>
    <ligand>
        <name>substrate</name>
    </ligand>
</feature>
<comment type="cofactor">
    <cofactor evidence="4">
        <name>pyridoxal 5'-phosphate</name>
        <dbReference type="ChEBI" id="CHEBI:597326"/>
    </cofactor>
    <text evidence="4">Binds 1 pyridoxal phosphate per subunit.</text>
</comment>
<dbReference type="FunFam" id="3.40.640.10:FF:000006">
    <property type="entry name" value="5-aminolevulinate synthase, mitochondrial"/>
    <property type="match status" value="1"/>
</dbReference>
<comment type="caution">
    <text evidence="4">Lacks conserved residue(s) required for the propagation of feature annotation.</text>
</comment>
<dbReference type="SUPFAM" id="SSF53383">
    <property type="entry name" value="PLP-dependent transferases"/>
    <property type="match status" value="1"/>
</dbReference>
<feature type="binding site" evidence="4">
    <location>
        <begin position="278"/>
        <end position="279"/>
    </location>
    <ligand>
        <name>pyridoxal 5'-phosphate</name>
        <dbReference type="ChEBI" id="CHEBI:597326"/>
        <note>ligand shared between dimeric partners</note>
    </ligand>
</feature>
<feature type="domain" description="Aminotransferase class I/classII large" evidence="5">
    <location>
        <begin position="47"/>
        <end position="391"/>
    </location>
</feature>
<dbReference type="Proteomes" id="UP000229897">
    <property type="component" value="Chromosome"/>
</dbReference>
<dbReference type="CDD" id="cd06454">
    <property type="entry name" value="KBL_like"/>
    <property type="match status" value="1"/>
</dbReference>
<proteinExistence type="inferred from homology"/>
<accession>A0A2D2DQR3</accession>
<sequence length="406" mass="44479">MSEQAKSAFFSGLQQNLDTLREQGLYKPERVLASRQGAEVVADDGRTLINMCANNYLGLSGDLQTQQASIDATEKYGYGLSSVRFICGTQTVHKELEKAISQFLGTEDTILYAAAFDANGGVFEPLFDENDAIISDALNHASIIDGIRLCKAGRYRYQHNDMADLEVQLQAAIAAGKRHKVIVTDGVFSMDGTIAQLDKICDLADKYGALVMIDECHASGFMGKTGRGTHEHHNVMGRIDIITGTLGKALGGAMGGFTAARKEVIDTLRQKSRPYLFSNTLAPSIAGASLSVLERISTSTELRDRLHENTAYFRKEIERIGFTIKPGTHPVVPVMLFEAPVAQRFAARMYELGVLLSGFFYPVVPMGQARVRVQLSAAHTREQLDTVLKAFEQAGRELGILKNQEH</sequence>
<comment type="subunit">
    <text evidence="4">Homodimer.</text>
</comment>
<dbReference type="InterPro" id="IPR004839">
    <property type="entry name" value="Aminotransferase_I/II_large"/>
</dbReference>
<evidence type="ECO:0000256" key="2">
    <source>
        <dbReference type="ARBA" id="ARBA00022679"/>
    </source>
</evidence>
<dbReference type="PANTHER" id="PTHR13693">
    <property type="entry name" value="CLASS II AMINOTRANSFERASE/8-AMINO-7-OXONONANOATE SYNTHASE"/>
    <property type="match status" value="1"/>
</dbReference>
<dbReference type="PANTHER" id="PTHR13693:SF103">
    <property type="entry name" value="AMINOTRANSFERASE CLASS I_CLASSII DOMAIN-CONTAINING PROTEIN"/>
    <property type="match status" value="1"/>
</dbReference>
<keyword evidence="4" id="KW-0012">Acyltransferase</keyword>
<dbReference type="RefSeq" id="WP_099882725.1">
    <property type="nucleotide sequence ID" value="NZ_CP024608.1"/>
</dbReference>
<feature type="modified residue" description="N6-(pyridoxal phosphate)lysine" evidence="4">
    <location>
        <position position="248"/>
    </location>
</feature>
<keyword evidence="2 4" id="KW-0808">Transferase</keyword>
<dbReference type="NCBIfam" id="NF005394">
    <property type="entry name" value="PRK06939.1"/>
    <property type="match status" value="1"/>
</dbReference>
<reference evidence="6" key="1">
    <citation type="submission" date="2017-10" db="EMBL/GenBank/DDBJ databases">
        <title>Massilia psychrophilum sp. nov., a novel purple-pigmented bacterium isolated from Tianshan glacier, Xinjiang Municipality, China.</title>
        <authorList>
            <person name="Wang H."/>
        </authorList>
    </citation>
    <scope>NUCLEOTIDE SEQUENCE [LARGE SCALE GENOMIC DNA]</scope>
    <source>
        <strain evidence="6">B2</strain>
    </source>
</reference>
<feature type="binding site" evidence="4">
    <location>
        <position position="372"/>
    </location>
    <ligand>
        <name>substrate</name>
    </ligand>
</feature>
<feature type="binding site" description="in other chain" evidence="4">
    <location>
        <position position="189"/>
    </location>
    <ligand>
        <name>pyridoxal 5'-phosphate</name>
        <dbReference type="ChEBI" id="CHEBI:597326"/>
        <note>ligand shared between dimeric partners</note>
    </ligand>
</feature>
<gene>
    <name evidence="4 6" type="primary">kbl</name>
    <name evidence="6" type="ORF">CR152_24435</name>
</gene>
<dbReference type="AlphaFoldDB" id="A0A2D2DQR3"/>
<dbReference type="InterPro" id="IPR050087">
    <property type="entry name" value="AON_synthase_class-II"/>
</dbReference>
<dbReference type="OrthoDB" id="9807157at2"/>
<dbReference type="InterPro" id="IPR015424">
    <property type="entry name" value="PyrdxlP-dep_Trfase"/>
</dbReference>
<dbReference type="HAMAP" id="MF_00985">
    <property type="entry name" value="2am3keto_CoA_ligase"/>
    <property type="match status" value="1"/>
</dbReference>
<keyword evidence="3 4" id="KW-0663">Pyridoxal phosphate</keyword>
<dbReference type="Gene3D" id="3.90.1150.10">
    <property type="entry name" value="Aspartate Aminotransferase, domain 1"/>
    <property type="match status" value="1"/>
</dbReference>
<name>A0A2D2DQR3_9BURK</name>
<comment type="pathway">
    <text evidence="1">Porphyrin-containing compound metabolism; protoporphyrin-IX biosynthesis; 5-aminolevulinate from glycine: step 1/1.</text>
</comment>
<dbReference type="InterPro" id="IPR011282">
    <property type="entry name" value="2am3keto_CoA_ligase"/>
</dbReference>
<evidence type="ECO:0000256" key="4">
    <source>
        <dbReference type="HAMAP-Rule" id="MF_00985"/>
    </source>
</evidence>
<dbReference type="Pfam" id="PF00155">
    <property type="entry name" value="Aminotran_1_2"/>
    <property type="match status" value="1"/>
</dbReference>
<feature type="binding site" description="in other chain" evidence="4">
    <location>
        <begin position="245"/>
        <end position="248"/>
    </location>
    <ligand>
        <name>pyridoxal 5'-phosphate</name>
        <dbReference type="ChEBI" id="CHEBI:597326"/>
        <note>ligand shared between dimeric partners</note>
    </ligand>
</feature>
<evidence type="ECO:0000313" key="6">
    <source>
        <dbReference type="EMBL" id="ATQ77312.1"/>
    </source>
</evidence>
<dbReference type="EC" id="2.3.1.29" evidence="4"/>
<dbReference type="GO" id="GO:0008890">
    <property type="term" value="F:glycine C-acetyltransferase activity"/>
    <property type="evidence" value="ECO:0007669"/>
    <property type="project" value="UniProtKB-UniRule"/>
</dbReference>
<dbReference type="KEGG" id="mass:CR152_24435"/>
<protein>
    <recommendedName>
        <fullName evidence="4">2-amino-3-ketobutyrate coenzyme A ligase</fullName>
        <shortName evidence="4">AKB ligase</shortName>
        <ecNumber evidence="4">2.3.1.29</ecNumber>
    </recommendedName>
    <alternativeName>
        <fullName evidence="4">Glycine acetyltransferase</fullName>
    </alternativeName>
</protein>
<evidence type="ECO:0000313" key="7">
    <source>
        <dbReference type="Proteomes" id="UP000229897"/>
    </source>
</evidence>
<comment type="pathway">
    <text evidence="4">Amino-acid degradation; L-threonine degradation via oxydo-reductase pathway; glycine from L-threonine: step 2/2.</text>
</comment>
<dbReference type="UniPathway" id="UPA00046">
    <property type="reaction ID" value="UER00506"/>
</dbReference>